<evidence type="ECO:0000313" key="1">
    <source>
        <dbReference type="EMBL" id="TDN52365.1"/>
    </source>
</evidence>
<accession>A0A4R6E3I3</accession>
<protein>
    <recommendedName>
        <fullName evidence="3">PilZ domain-containing protein</fullName>
    </recommendedName>
</protein>
<evidence type="ECO:0008006" key="3">
    <source>
        <dbReference type="Google" id="ProtNLM"/>
    </source>
</evidence>
<gene>
    <name evidence="1" type="ORF">C7389_10657</name>
</gene>
<dbReference type="EMBL" id="SNVV01000006">
    <property type="protein sequence ID" value="TDN52365.1"/>
    <property type="molecule type" value="Genomic_DNA"/>
</dbReference>
<organism evidence="1 2">
    <name type="scientific">Azoarcus indigens</name>
    <dbReference type="NCBI Taxonomy" id="29545"/>
    <lineage>
        <taxon>Bacteria</taxon>
        <taxon>Pseudomonadati</taxon>
        <taxon>Pseudomonadota</taxon>
        <taxon>Betaproteobacteria</taxon>
        <taxon>Rhodocyclales</taxon>
        <taxon>Zoogloeaceae</taxon>
        <taxon>Azoarcus</taxon>
    </lineage>
</organism>
<dbReference type="OrthoDB" id="8562941at2"/>
<dbReference type="SUPFAM" id="SSF141371">
    <property type="entry name" value="PilZ domain-like"/>
    <property type="match status" value="1"/>
</dbReference>
<dbReference type="AlphaFoldDB" id="A0A4R6E3I3"/>
<comment type="caution">
    <text evidence="1">The sequence shown here is derived from an EMBL/GenBank/DDBJ whole genome shotgun (WGS) entry which is preliminary data.</text>
</comment>
<keyword evidence="2" id="KW-1185">Reference proteome</keyword>
<name>A0A4R6E3I3_9RHOO</name>
<proteinExistence type="predicted"/>
<evidence type="ECO:0000313" key="2">
    <source>
        <dbReference type="Proteomes" id="UP000295129"/>
    </source>
</evidence>
<sequence>MNARSTPPDRRLDRRIPLGCSASIFLPNGEVVAAECVEISVGGMTIRAAYVPGELEVIEVAVASPGAQLDRPPLVTRLQVKRCHAVGDGIYEIGGAIVRVLG</sequence>
<reference evidence="1 2" key="1">
    <citation type="submission" date="2019-03" db="EMBL/GenBank/DDBJ databases">
        <title>Genomic Encyclopedia of Type Strains, Phase IV (KMG-IV): sequencing the most valuable type-strain genomes for metagenomic binning, comparative biology and taxonomic classification.</title>
        <authorList>
            <person name="Goeker M."/>
        </authorList>
    </citation>
    <scope>NUCLEOTIDE SEQUENCE [LARGE SCALE GENOMIC DNA]</scope>
    <source>
        <strain evidence="1 2">DSM 12121</strain>
    </source>
</reference>
<dbReference type="Proteomes" id="UP000295129">
    <property type="component" value="Unassembled WGS sequence"/>
</dbReference>